<dbReference type="EMBL" id="CP000507">
    <property type="protein sequence ID" value="ABL98397.1"/>
    <property type="molecule type" value="Genomic_DNA"/>
</dbReference>
<protein>
    <submittedName>
        <fullName evidence="4">Transcriptional regulator, TetR family</fullName>
    </submittedName>
</protein>
<evidence type="ECO:0000313" key="5">
    <source>
        <dbReference type="Proteomes" id="UP000009175"/>
    </source>
</evidence>
<dbReference type="InterPro" id="IPR036271">
    <property type="entry name" value="Tet_transcr_reg_TetR-rel_C_sf"/>
</dbReference>
<reference evidence="4 5" key="1">
    <citation type="submission" date="2006-12" db="EMBL/GenBank/DDBJ databases">
        <title>Complete sequence of Shewanella amazonensis SB2B.</title>
        <authorList>
            <consortium name="US DOE Joint Genome Institute"/>
            <person name="Copeland A."/>
            <person name="Lucas S."/>
            <person name="Lapidus A."/>
            <person name="Barry K."/>
            <person name="Detter J.C."/>
            <person name="Glavina del Rio T."/>
            <person name="Hammon N."/>
            <person name="Israni S."/>
            <person name="Dalin E."/>
            <person name="Tice H."/>
            <person name="Pitluck S."/>
            <person name="Munk A.C."/>
            <person name="Brettin T."/>
            <person name="Bruce D."/>
            <person name="Han C."/>
            <person name="Tapia R."/>
            <person name="Gilna P."/>
            <person name="Schmutz J."/>
            <person name="Larimer F."/>
            <person name="Land M."/>
            <person name="Hauser L."/>
            <person name="Kyrpides N."/>
            <person name="Mikhailova N."/>
            <person name="Fredrickson J."/>
            <person name="Richardson P."/>
        </authorList>
    </citation>
    <scope>NUCLEOTIDE SEQUENCE [LARGE SCALE GENOMIC DNA]</scope>
    <source>
        <strain evidence="5">ATCC BAA-1098 / SB2B</strain>
    </source>
</reference>
<accession>A1S1Z1</accession>
<dbReference type="Proteomes" id="UP000009175">
    <property type="component" value="Chromosome"/>
</dbReference>
<dbReference type="RefSeq" id="WP_011758308.1">
    <property type="nucleotide sequence ID" value="NC_008700.1"/>
</dbReference>
<keyword evidence="2" id="KW-0804">Transcription</keyword>
<dbReference type="eggNOG" id="COG1309">
    <property type="taxonomic scope" value="Bacteria"/>
</dbReference>
<dbReference type="InterPro" id="IPR009057">
    <property type="entry name" value="Homeodomain-like_sf"/>
</dbReference>
<dbReference type="InterPro" id="IPR025996">
    <property type="entry name" value="MT1864/Rv1816-like_C"/>
</dbReference>
<gene>
    <name evidence="4" type="ordered locus">Sama_0186</name>
</gene>
<sequence>MARRKEHSHEQIREMAISEVERWLETEPLQDLSLRKVAQHIGYAPSTLVKVFGSYPYLLLAVARRALEALDTTFAGHLGAARDNSSFNNLPLDALKAKTALNAMAQSYGQFALSSPGRFSLVFELKLPAEATLPSDHSALIESLLQRPEACLSAMFPSLGAAQLKYQTRLLWAALHGLVALSLQDKLFLLEHSLAELLTVQLGSQLHAISVLDAQHTEVRP</sequence>
<keyword evidence="1" id="KW-0805">Transcription regulation</keyword>
<feature type="domain" description="HTH-type transcriptional regulator MT1864/Rv1816-like C-terminal" evidence="3">
    <location>
        <begin position="101"/>
        <end position="200"/>
    </location>
</feature>
<name>A1S1Z1_SHEAM</name>
<dbReference type="HOGENOM" id="CLU_069356_40_5_6"/>
<dbReference type="STRING" id="326297.Sama_0186"/>
<organism evidence="4 5">
    <name type="scientific">Shewanella amazonensis (strain ATCC BAA-1098 / SB2B)</name>
    <dbReference type="NCBI Taxonomy" id="326297"/>
    <lineage>
        <taxon>Bacteria</taxon>
        <taxon>Pseudomonadati</taxon>
        <taxon>Pseudomonadota</taxon>
        <taxon>Gammaproteobacteria</taxon>
        <taxon>Alteromonadales</taxon>
        <taxon>Shewanellaceae</taxon>
        <taxon>Shewanella</taxon>
    </lineage>
</organism>
<dbReference type="Pfam" id="PF13305">
    <property type="entry name" value="TetR_C_33"/>
    <property type="match status" value="1"/>
</dbReference>
<dbReference type="KEGG" id="saz:Sama_0186"/>
<evidence type="ECO:0000259" key="3">
    <source>
        <dbReference type="Pfam" id="PF13305"/>
    </source>
</evidence>
<dbReference type="Gene3D" id="1.10.357.10">
    <property type="entry name" value="Tetracycline Repressor, domain 2"/>
    <property type="match status" value="1"/>
</dbReference>
<evidence type="ECO:0000256" key="2">
    <source>
        <dbReference type="ARBA" id="ARBA00023163"/>
    </source>
</evidence>
<dbReference type="OrthoDB" id="5293556at2"/>
<keyword evidence="5" id="KW-1185">Reference proteome</keyword>
<evidence type="ECO:0000313" key="4">
    <source>
        <dbReference type="EMBL" id="ABL98397.1"/>
    </source>
</evidence>
<proteinExistence type="predicted"/>
<dbReference type="SUPFAM" id="SSF46689">
    <property type="entry name" value="Homeodomain-like"/>
    <property type="match status" value="1"/>
</dbReference>
<dbReference type="AlphaFoldDB" id="A1S1Z1"/>
<dbReference type="SUPFAM" id="SSF48498">
    <property type="entry name" value="Tetracyclin repressor-like, C-terminal domain"/>
    <property type="match status" value="1"/>
</dbReference>
<evidence type="ECO:0000256" key="1">
    <source>
        <dbReference type="ARBA" id="ARBA00023015"/>
    </source>
</evidence>